<organism evidence="2 3">
    <name type="scientific">Kurthia populi</name>
    <dbReference type="NCBI Taxonomy" id="1562132"/>
    <lineage>
        <taxon>Bacteria</taxon>
        <taxon>Bacillati</taxon>
        <taxon>Bacillota</taxon>
        <taxon>Bacilli</taxon>
        <taxon>Bacillales</taxon>
        <taxon>Caryophanaceae</taxon>
        <taxon>Kurthia</taxon>
    </lineage>
</organism>
<keyword evidence="3" id="KW-1185">Reference proteome</keyword>
<evidence type="ECO:0000256" key="1">
    <source>
        <dbReference type="SAM" id="Phobius"/>
    </source>
</evidence>
<comment type="caution">
    <text evidence="2">The sequence shown here is derived from an EMBL/GenBank/DDBJ whole genome shotgun (WGS) entry which is preliminary data.</text>
</comment>
<evidence type="ECO:0000313" key="3">
    <source>
        <dbReference type="Proteomes" id="UP001597568"/>
    </source>
</evidence>
<protein>
    <submittedName>
        <fullName evidence="2">Uncharacterized protein</fullName>
    </submittedName>
</protein>
<keyword evidence="1" id="KW-0472">Membrane</keyword>
<feature type="transmembrane region" description="Helical" evidence="1">
    <location>
        <begin position="7"/>
        <end position="26"/>
    </location>
</feature>
<gene>
    <name evidence="2" type="ORF">ACFSY7_02095</name>
</gene>
<dbReference type="RefSeq" id="WP_380146624.1">
    <property type="nucleotide sequence ID" value="NZ_JBHUOR010000010.1"/>
</dbReference>
<sequence length="57" mass="6396">MSKARILFLIIITVVIAALCWITYAGGRGDLAIYYVIGFVLLIVLEIVRIITQKKTK</sequence>
<feature type="transmembrane region" description="Helical" evidence="1">
    <location>
        <begin position="32"/>
        <end position="51"/>
    </location>
</feature>
<name>A0ABW5XWB3_9BACL</name>
<reference evidence="3" key="1">
    <citation type="journal article" date="2019" name="Int. J. Syst. Evol. Microbiol.">
        <title>The Global Catalogue of Microorganisms (GCM) 10K type strain sequencing project: providing services to taxonomists for standard genome sequencing and annotation.</title>
        <authorList>
            <consortium name="The Broad Institute Genomics Platform"/>
            <consortium name="The Broad Institute Genome Sequencing Center for Infectious Disease"/>
            <person name="Wu L."/>
            <person name="Ma J."/>
        </authorList>
    </citation>
    <scope>NUCLEOTIDE SEQUENCE [LARGE SCALE GENOMIC DNA]</scope>
    <source>
        <strain evidence="3">KCTC 33522</strain>
    </source>
</reference>
<proteinExistence type="predicted"/>
<keyword evidence="1" id="KW-1133">Transmembrane helix</keyword>
<dbReference type="Proteomes" id="UP001597568">
    <property type="component" value="Unassembled WGS sequence"/>
</dbReference>
<keyword evidence="1" id="KW-0812">Transmembrane</keyword>
<dbReference type="EMBL" id="JBHUOR010000010">
    <property type="protein sequence ID" value="MFD2867293.1"/>
    <property type="molecule type" value="Genomic_DNA"/>
</dbReference>
<evidence type="ECO:0000313" key="2">
    <source>
        <dbReference type="EMBL" id="MFD2867293.1"/>
    </source>
</evidence>
<accession>A0ABW5XWB3</accession>